<dbReference type="PANTHER" id="PTHR33287:SF2">
    <property type="entry name" value="TRANSMEMBRANE PROTEIN"/>
    <property type="match status" value="1"/>
</dbReference>
<evidence type="ECO:0000313" key="4">
    <source>
        <dbReference type="Proteomes" id="UP000295252"/>
    </source>
</evidence>
<organism evidence="3 4">
    <name type="scientific">Coffea canephora</name>
    <name type="common">Robusta coffee</name>
    <dbReference type="NCBI Taxonomy" id="49390"/>
    <lineage>
        <taxon>Eukaryota</taxon>
        <taxon>Viridiplantae</taxon>
        <taxon>Streptophyta</taxon>
        <taxon>Embryophyta</taxon>
        <taxon>Tracheophyta</taxon>
        <taxon>Spermatophyta</taxon>
        <taxon>Magnoliopsida</taxon>
        <taxon>eudicotyledons</taxon>
        <taxon>Gunneridae</taxon>
        <taxon>Pentapetalae</taxon>
        <taxon>asterids</taxon>
        <taxon>lamiids</taxon>
        <taxon>Gentianales</taxon>
        <taxon>Rubiaceae</taxon>
        <taxon>Ixoroideae</taxon>
        <taxon>Gardenieae complex</taxon>
        <taxon>Bertiereae - Coffeeae clade</taxon>
        <taxon>Coffeeae</taxon>
        <taxon>Coffea</taxon>
    </lineage>
</organism>
<dbReference type="Proteomes" id="UP000295252">
    <property type="component" value="Chromosome VIII"/>
</dbReference>
<proteinExistence type="predicted"/>
<dbReference type="PANTHER" id="PTHR33287">
    <property type="entry name" value="OS03G0453550 PROTEIN"/>
    <property type="match status" value="1"/>
</dbReference>
<protein>
    <recommendedName>
        <fullName evidence="5">Transmembrane protein</fullName>
    </recommendedName>
</protein>
<gene>
    <name evidence="3" type="ORF">GSCOC_T00041461001</name>
</gene>
<evidence type="ECO:0000256" key="1">
    <source>
        <dbReference type="SAM" id="MobiDB-lite"/>
    </source>
</evidence>
<feature type="transmembrane region" description="Helical" evidence="2">
    <location>
        <begin position="95"/>
        <end position="116"/>
    </location>
</feature>
<feature type="region of interest" description="Disordered" evidence="1">
    <location>
        <begin position="25"/>
        <end position="50"/>
    </location>
</feature>
<evidence type="ECO:0000313" key="3">
    <source>
        <dbReference type="EMBL" id="CDP03003.1"/>
    </source>
</evidence>
<dbReference type="OMA" id="NDAGRCI"/>
<evidence type="ECO:0000256" key="2">
    <source>
        <dbReference type="SAM" id="Phobius"/>
    </source>
</evidence>
<dbReference type="AlphaFoldDB" id="A0A068U5W4"/>
<name>A0A068U5W4_COFCA</name>
<feature type="transmembrane region" description="Helical" evidence="2">
    <location>
        <begin position="151"/>
        <end position="172"/>
    </location>
</feature>
<evidence type="ECO:0008006" key="5">
    <source>
        <dbReference type="Google" id="ProtNLM"/>
    </source>
</evidence>
<feature type="compositionally biased region" description="Basic and acidic residues" evidence="1">
    <location>
        <begin position="40"/>
        <end position="50"/>
    </location>
</feature>
<keyword evidence="2" id="KW-1133">Transmembrane helix</keyword>
<keyword evidence="4" id="KW-1185">Reference proteome</keyword>
<accession>A0A068U5W4</accession>
<dbReference type="InParanoid" id="A0A068U5W4"/>
<feature type="transmembrane region" description="Helical" evidence="2">
    <location>
        <begin position="64"/>
        <end position="83"/>
    </location>
</feature>
<dbReference type="OrthoDB" id="1679871at2759"/>
<dbReference type="EMBL" id="HG739093">
    <property type="protein sequence ID" value="CDP03003.1"/>
    <property type="molecule type" value="Genomic_DNA"/>
</dbReference>
<keyword evidence="2" id="KW-0472">Membrane</keyword>
<keyword evidence="2" id="KW-0812">Transmembrane</keyword>
<reference evidence="4" key="1">
    <citation type="journal article" date="2014" name="Science">
        <title>The coffee genome provides insight into the convergent evolution of caffeine biosynthesis.</title>
        <authorList>
            <person name="Denoeud F."/>
            <person name="Carretero-Paulet L."/>
            <person name="Dereeper A."/>
            <person name="Droc G."/>
            <person name="Guyot R."/>
            <person name="Pietrella M."/>
            <person name="Zheng C."/>
            <person name="Alberti A."/>
            <person name="Anthony F."/>
            <person name="Aprea G."/>
            <person name="Aury J.M."/>
            <person name="Bento P."/>
            <person name="Bernard M."/>
            <person name="Bocs S."/>
            <person name="Campa C."/>
            <person name="Cenci A."/>
            <person name="Combes M.C."/>
            <person name="Crouzillat D."/>
            <person name="Da Silva C."/>
            <person name="Daddiego L."/>
            <person name="De Bellis F."/>
            <person name="Dussert S."/>
            <person name="Garsmeur O."/>
            <person name="Gayraud T."/>
            <person name="Guignon V."/>
            <person name="Jahn K."/>
            <person name="Jamilloux V."/>
            <person name="Joet T."/>
            <person name="Labadie K."/>
            <person name="Lan T."/>
            <person name="Leclercq J."/>
            <person name="Lepelley M."/>
            <person name="Leroy T."/>
            <person name="Li L.T."/>
            <person name="Librado P."/>
            <person name="Lopez L."/>
            <person name="Munoz A."/>
            <person name="Noel B."/>
            <person name="Pallavicini A."/>
            <person name="Perrotta G."/>
            <person name="Poncet V."/>
            <person name="Pot D."/>
            <person name="Priyono X."/>
            <person name="Rigoreau M."/>
            <person name="Rouard M."/>
            <person name="Rozas J."/>
            <person name="Tranchant-Dubreuil C."/>
            <person name="VanBuren R."/>
            <person name="Zhang Q."/>
            <person name="Andrade A.C."/>
            <person name="Argout X."/>
            <person name="Bertrand B."/>
            <person name="de Kochko A."/>
            <person name="Graziosi G."/>
            <person name="Henry R.J."/>
            <person name="Jayarama X."/>
            <person name="Ming R."/>
            <person name="Nagai C."/>
            <person name="Rounsley S."/>
            <person name="Sankoff D."/>
            <person name="Giuliano G."/>
            <person name="Albert V.A."/>
            <person name="Wincker P."/>
            <person name="Lashermes P."/>
        </authorList>
    </citation>
    <scope>NUCLEOTIDE SEQUENCE [LARGE SCALE GENOMIC DNA]</scope>
    <source>
        <strain evidence="4">cv. DH200-94</strain>
    </source>
</reference>
<dbReference type="Gramene" id="CDP03003">
    <property type="protein sequence ID" value="CDP03003"/>
    <property type="gene ID" value="GSCOC_T00041461001"/>
</dbReference>
<sequence length="208" mass="23224">MEGGKGGGGGYSVPDGLQLSSFSSVSQLSAADGRTNAATEDSRSEEKKRMEKGEAEIRQLLRDIFPLANYYLVFQGVIFTSIFGNPSPLKCQYRWLPVSLSLIAGLLNLSILIHLTRKYDRLTYERELDLAGVGGRQVPPILSERRESRQMMFMICFVLFVLFLVILLFGSWKILCYHSGFPQSCNIKNCFEVCNDAGRCILICLSTS</sequence>